<dbReference type="GO" id="GO:0042274">
    <property type="term" value="P:ribosomal small subunit biogenesis"/>
    <property type="evidence" value="ECO:0007669"/>
    <property type="project" value="UniProtKB-UniRule"/>
</dbReference>
<feature type="region of interest" description="LID" evidence="7">
    <location>
        <begin position="106"/>
        <end position="116"/>
    </location>
</feature>
<keyword evidence="6 7" id="KW-0067">ATP-binding</keyword>
<dbReference type="SUPFAM" id="SSF52540">
    <property type="entry name" value="P-loop containing nucleoside triphosphate hydrolases"/>
    <property type="match status" value="1"/>
</dbReference>
<sequence length="164" mass="18950">MKILITGSPGVGKTTISKLIAEKFNIKHVELSRYIKDNQLYESYDKDFDTCIFDEDIVQESLVEHLKGVDSFVVDTHSPECVSFIEFDKIFILKLESDILFKRLKQRGYNDKKIKENINCEIFGVVEESVEEIFGEDYFLVGDSEGCITQKAMLKQLKEFTKDI</sequence>
<evidence type="ECO:0000256" key="2">
    <source>
        <dbReference type="ARBA" id="ARBA00022552"/>
    </source>
</evidence>
<feature type="region of interest" description="NMPbind" evidence="7">
    <location>
        <begin position="30"/>
        <end position="53"/>
    </location>
</feature>
<proteinExistence type="inferred from homology"/>
<comment type="function">
    <text evidence="7">Broad-specificity nucleoside monophosphate (NMP) kinase that catalyzes the reversible transfer of the terminal phosphate group between nucleoside triphosphates and monophosphates. Has also ATPase activity. Involved in the late cytoplasmic maturation steps of the 40S ribosomal particles, specifically 18S rRNA maturation. While NMP activity is not required for ribosome maturation, ATPase activity is. Associates transiently with small ribosomal subunit protein uS11. ATP hydrolysis breaks the interaction with uS11. May temporarily remove uS11 from the ribosome to enable a conformational change of the ribosomal RNA that is needed for the final maturation step of the small ribosomal subunit. Its NMP activity may have a role in nuclear energy homeostasis.</text>
</comment>
<dbReference type="GO" id="GO:0005524">
    <property type="term" value="F:ATP binding"/>
    <property type="evidence" value="ECO:0007669"/>
    <property type="project" value="UniProtKB-KW"/>
</dbReference>
<keyword evidence="1 7" id="KW-0690">Ribosome biogenesis</keyword>
<name>A0A9P6KZR0_9MICR</name>
<keyword evidence="7" id="KW-0963">Cytoplasm</keyword>
<dbReference type="Pfam" id="PF13238">
    <property type="entry name" value="AAA_18"/>
    <property type="match status" value="1"/>
</dbReference>
<comment type="catalytic activity">
    <reaction evidence="7">
        <text>ATP + H2O = ADP + phosphate + H(+)</text>
        <dbReference type="Rhea" id="RHEA:13065"/>
        <dbReference type="ChEBI" id="CHEBI:15377"/>
        <dbReference type="ChEBI" id="CHEBI:15378"/>
        <dbReference type="ChEBI" id="CHEBI:30616"/>
        <dbReference type="ChEBI" id="CHEBI:43474"/>
        <dbReference type="ChEBI" id="CHEBI:456216"/>
    </reaction>
</comment>
<dbReference type="EC" id="2.7.4.3" evidence="7"/>
<dbReference type="GO" id="GO:0005634">
    <property type="term" value="C:nucleus"/>
    <property type="evidence" value="ECO:0007669"/>
    <property type="project" value="UniProtKB-SubCell"/>
</dbReference>
<feature type="binding site" evidence="7">
    <location>
        <position position="12"/>
    </location>
    <ligand>
        <name>ATP</name>
        <dbReference type="ChEBI" id="CHEBI:30616"/>
    </ligand>
</feature>
<evidence type="ECO:0000256" key="6">
    <source>
        <dbReference type="ARBA" id="ARBA00022840"/>
    </source>
</evidence>
<feature type="binding site" evidence="7">
    <location>
        <position position="14"/>
    </location>
    <ligand>
        <name>ATP</name>
        <dbReference type="ChEBI" id="CHEBI:30616"/>
    </ligand>
</feature>
<evidence type="ECO:0000256" key="3">
    <source>
        <dbReference type="ARBA" id="ARBA00022679"/>
    </source>
</evidence>
<accession>A0A9P6KZR0</accession>
<comment type="caution">
    <text evidence="7">Lacks conserved residue(s) required for the propagation of feature annotation.</text>
</comment>
<feature type="binding site" evidence="7">
    <location>
        <position position="13"/>
    </location>
    <ligand>
        <name>ATP</name>
        <dbReference type="ChEBI" id="CHEBI:30616"/>
    </ligand>
</feature>
<evidence type="ECO:0000256" key="5">
    <source>
        <dbReference type="ARBA" id="ARBA00022777"/>
    </source>
</evidence>
<dbReference type="EMBL" id="SBJO01000055">
    <property type="protein sequence ID" value="KAF9763766.1"/>
    <property type="molecule type" value="Genomic_DNA"/>
</dbReference>
<gene>
    <name evidence="8" type="primary">AK6</name>
    <name evidence="8" type="ORF">NGRA_1062</name>
</gene>
<comment type="catalytic activity">
    <reaction evidence="7">
        <text>AMP + ATP = 2 ADP</text>
        <dbReference type="Rhea" id="RHEA:12973"/>
        <dbReference type="ChEBI" id="CHEBI:30616"/>
        <dbReference type="ChEBI" id="CHEBI:456215"/>
        <dbReference type="ChEBI" id="CHEBI:456216"/>
        <dbReference type="EC" id="2.7.4.3"/>
    </reaction>
</comment>
<dbReference type="OrthoDB" id="10251185at2759"/>
<keyword evidence="5 7" id="KW-0418">Kinase</keyword>
<keyword evidence="4 7" id="KW-0547">Nucleotide-binding</keyword>
<evidence type="ECO:0000256" key="4">
    <source>
        <dbReference type="ARBA" id="ARBA00022741"/>
    </source>
</evidence>
<dbReference type="InterPro" id="IPR020618">
    <property type="entry name" value="Adenyl_kinase_AK6"/>
</dbReference>
<dbReference type="GO" id="GO:0016887">
    <property type="term" value="F:ATP hydrolysis activity"/>
    <property type="evidence" value="ECO:0007669"/>
    <property type="project" value="UniProtKB-UniRule"/>
</dbReference>
<dbReference type="AlphaFoldDB" id="A0A9P6KZR0"/>
<organism evidence="8 9">
    <name type="scientific">Nosema granulosis</name>
    <dbReference type="NCBI Taxonomy" id="83296"/>
    <lineage>
        <taxon>Eukaryota</taxon>
        <taxon>Fungi</taxon>
        <taxon>Fungi incertae sedis</taxon>
        <taxon>Microsporidia</taxon>
        <taxon>Nosematidae</taxon>
        <taxon>Nosema</taxon>
    </lineage>
</organism>
<comment type="subcellular location">
    <subcellularLocation>
        <location evidence="7">Cytoplasm</location>
    </subcellularLocation>
    <subcellularLocation>
        <location evidence="7">Nucleus</location>
    </subcellularLocation>
</comment>
<dbReference type="GO" id="GO:0005737">
    <property type="term" value="C:cytoplasm"/>
    <property type="evidence" value="ECO:0007669"/>
    <property type="project" value="UniProtKB-SubCell"/>
</dbReference>
<reference evidence="8 9" key="1">
    <citation type="journal article" date="2020" name="Genome Biol. Evol.">
        <title>Comparative genomics of strictly vertically transmitted, feminizing microsporidia endosymbionts of amphipod crustaceans.</title>
        <authorList>
            <person name="Cormier A."/>
            <person name="Chebbi M.A."/>
            <person name="Giraud I."/>
            <person name="Wattier R."/>
            <person name="Teixeira M."/>
            <person name="Gilbert C."/>
            <person name="Rigaud T."/>
            <person name="Cordaux R."/>
        </authorList>
    </citation>
    <scope>NUCLEOTIDE SEQUENCE [LARGE SCALE GENOMIC DNA]</scope>
    <source>
        <strain evidence="8 9">Ou3-Ou53</strain>
    </source>
</reference>
<comment type="caution">
    <text evidence="8">The sequence shown here is derived from an EMBL/GenBank/DDBJ whole genome shotgun (WGS) entry which is preliminary data.</text>
</comment>
<evidence type="ECO:0000256" key="1">
    <source>
        <dbReference type="ARBA" id="ARBA00022517"/>
    </source>
</evidence>
<evidence type="ECO:0000313" key="9">
    <source>
        <dbReference type="Proteomes" id="UP000740883"/>
    </source>
</evidence>
<protein>
    <recommendedName>
        <fullName evidence="7">Adenylate kinase isoenzyme 6 homolog</fullName>
        <shortName evidence="7">AK6</shortName>
        <ecNumber evidence="7">2.7.4.3</ecNumber>
    </recommendedName>
    <alternativeName>
        <fullName evidence="7">Dual activity adenylate kinase/ATPase</fullName>
        <shortName evidence="7">AK/ATPase</shortName>
    </alternativeName>
</protein>
<keyword evidence="3 7" id="KW-0808">Transferase</keyword>
<feature type="binding site" evidence="7">
    <location>
        <position position="15"/>
    </location>
    <ligand>
        <name>ATP</name>
        <dbReference type="ChEBI" id="CHEBI:30616"/>
    </ligand>
</feature>
<keyword evidence="2 7" id="KW-0698">rRNA processing</keyword>
<dbReference type="HAMAP" id="MF_00039">
    <property type="entry name" value="Adenylate_kinase_AK6"/>
    <property type="match status" value="1"/>
</dbReference>
<keyword evidence="9" id="KW-1185">Reference proteome</keyword>
<comment type="similarity">
    <text evidence="7">Belongs to the adenylate kinase family. AK6 subfamily.</text>
</comment>
<evidence type="ECO:0000256" key="7">
    <source>
        <dbReference type="HAMAP-Rule" id="MF_03173"/>
    </source>
</evidence>
<keyword evidence="7" id="KW-0539">Nucleus</keyword>
<feature type="binding site" evidence="7">
    <location>
        <position position="10"/>
    </location>
    <ligand>
        <name>ATP</name>
        <dbReference type="ChEBI" id="CHEBI:30616"/>
    </ligand>
</feature>
<feature type="binding site" evidence="7">
    <location>
        <position position="107"/>
    </location>
    <ligand>
        <name>ATP</name>
        <dbReference type="ChEBI" id="CHEBI:30616"/>
    </ligand>
</feature>
<dbReference type="PANTHER" id="PTHR12595">
    <property type="entry name" value="POS9-ACTIVATING FACTOR FAP7-RELATED"/>
    <property type="match status" value="1"/>
</dbReference>
<dbReference type="GO" id="GO:0006364">
    <property type="term" value="P:rRNA processing"/>
    <property type="evidence" value="ECO:0007669"/>
    <property type="project" value="UniProtKB-KW"/>
</dbReference>
<dbReference type="InterPro" id="IPR027417">
    <property type="entry name" value="P-loop_NTPase"/>
</dbReference>
<dbReference type="PANTHER" id="PTHR12595:SF0">
    <property type="entry name" value="ADENYLATE KINASE ISOENZYME 6"/>
    <property type="match status" value="1"/>
</dbReference>
<comment type="subunit">
    <text evidence="7">Interacts with small ribosomal subunit protein uS11. Not a structural component of 43S pre-ribosomes, but transiently interacts with them by binding to uS11.</text>
</comment>
<dbReference type="Proteomes" id="UP000740883">
    <property type="component" value="Unassembled WGS sequence"/>
</dbReference>
<evidence type="ECO:0000313" key="8">
    <source>
        <dbReference type="EMBL" id="KAF9763766.1"/>
    </source>
</evidence>
<dbReference type="Gene3D" id="3.40.50.300">
    <property type="entry name" value="P-loop containing nucleotide triphosphate hydrolases"/>
    <property type="match status" value="1"/>
</dbReference>
<dbReference type="GO" id="GO:0004017">
    <property type="term" value="F:AMP kinase activity"/>
    <property type="evidence" value="ECO:0007669"/>
    <property type="project" value="UniProtKB-UniRule"/>
</dbReference>